<dbReference type="KEGG" id="ant:Arnit_1619"/>
<dbReference type="EMBL" id="CP001999">
    <property type="protein sequence ID" value="ADG93273.1"/>
    <property type="molecule type" value="Genomic_DNA"/>
</dbReference>
<dbReference type="STRING" id="572480.Arnit_1619"/>
<organism evidence="2 3">
    <name type="scientific">Arcobacter nitrofigilis (strain ATCC 33309 / DSM 7299 / CCUG 15893 / LMG 7604 / NCTC 12251 / CI)</name>
    <name type="common">Campylobacter nitrofigilis</name>
    <dbReference type="NCBI Taxonomy" id="572480"/>
    <lineage>
        <taxon>Bacteria</taxon>
        <taxon>Pseudomonadati</taxon>
        <taxon>Campylobacterota</taxon>
        <taxon>Epsilonproteobacteria</taxon>
        <taxon>Campylobacterales</taxon>
        <taxon>Arcobacteraceae</taxon>
        <taxon>Arcobacter</taxon>
    </lineage>
</organism>
<evidence type="ECO:0000313" key="3">
    <source>
        <dbReference type="Proteomes" id="UP000000939"/>
    </source>
</evidence>
<dbReference type="CDD" id="cd01949">
    <property type="entry name" value="GGDEF"/>
    <property type="match status" value="1"/>
</dbReference>
<protein>
    <submittedName>
        <fullName evidence="2">Diguanylate cyclase</fullName>
    </submittedName>
</protein>
<dbReference type="HOGENOM" id="CLU_856983_0_0_7"/>
<accession>D5UZQ4</accession>
<feature type="domain" description="GGDEF" evidence="1">
    <location>
        <begin position="177"/>
        <end position="312"/>
    </location>
</feature>
<name>D5UZQ4_ARCNC</name>
<evidence type="ECO:0000259" key="1">
    <source>
        <dbReference type="PROSITE" id="PS50887"/>
    </source>
</evidence>
<evidence type="ECO:0000313" key="2">
    <source>
        <dbReference type="EMBL" id="ADG93273.1"/>
    </source>
</evidence>
<dbReference type="Proteomes" id="UP000000939">
    <property type="component" value="Chromosome"/>
</dbReference>
<dbReference type="SMART" id="SM00267">
    <property type="entry name" value="GGDEF"/>
    <property type="match status" value="1"/>
</dbReference>
<dbReference type="RefSeq" id="WP_013135418.1">
    <property type="nucleotide sequence ID" value="NC_014166.1"/>
</dbReference>
<gene>
    <name evidence="2" type="ordered locus">Arnit_1619</name>
</gene>
<dbReference type="eggNOG" id="COG2199">
    <property type="taxonomic scope" value="Bacteria"/>
</dbReference>
<dbReference type="Gene3D" id="3.30.70.270">
    <property type="match status" value="1"/>
</dbReference>
<dbReference type="PANTHER" id="PTHR46663">
    <property type="entry name" value="DIGUANYLATE CYCLASE DGCT-RELATED"/>
    <property type="match status" value="1"/>
</dbReference>
<dbReference type="PROSITE" id="PS50887">
    <property type="entry name" value="GGDEF"/>
    <property type="match status" value="1"/>
</dbReference>
<dbReference type="Pfam" id="PF00990">
    <property type="entry name" value="GGDEF"/>
    <property type="match status" value="1"/>
</dbReference>
<dbReference type="SUPFAM" id="SSF55073">
    <property type="entry name" value="Nucleotide cyclase"/>
    <property type="match status" value="1"/>
</dbReference>
<sequence length="322" mass="37225">MLKNSILNLIKSSCNHEKDFASLEKIYELYEQLQYSSNLKQMAEDIYLWLNRNYNVDNVTFSLFDMKNNRKENIYVKGEEFYLDDDKSFFFIINTHTSQNAIVSFSSTSKTHFIVLEAEYNAIESAFFQISPIIQSGILKKNYVQANSIDSVTNVYNRQYLTEHVNKLINLSHTETNDIFFLMIGIDRFKAVIDEFDYDIGDKVLIELAKIIHTNISEFDLVARLSGDEFLVSILSSDNESEVRVICENIIQDFANAEIQINEEATLKKTICIGYDKFNTKDSSLDQIIKNTDTALYEAKNKGRSSFLAFSDIKEEDNIDLF</sequence>
<dbReference type="InterPro" id="IPR000160">
    <property type="entry name" value="GGDEF_dom"/>
</dbReference>
<dbReference type="InterPro" id="IPR052163">
    <property type="entry name" value="DGC-Regulatory_Protein"/>
</dbReference>
<dbReference type="OrthoDB" id="5347421at2"/>
<dbReference type="InterPro" id="IPR029787">
    <property type="entry name" value="Nucleotide_cyclase"/>
</dbReference>
<keyword evidence="3" id="KW-1185">Reference proteome</keyword>
<dbReference type="InterPro" id="IPR043128">
    <property type="entry name" value="Rev_trsase/Diguanyl_cyclase"/>
</dbReference>
<reference evidence="2" key="1">
    <citation type="journal article" date="2010" name="Stand. Genomic Sci.">
        <title>Complete genome sequence of Arcobacter nitrofigilis type strain (CI).</title>
        <authorList>
            <person name="Pati A."/>
            <person name="Gronow S."/>
            <person name="Lapidus A."/>
            <person name="Copeland A."/>
            <person name="Glavina Del Rio T."/>
            <person name="Nolan M."/>
            <person name="Lucas S."/>
            <person name="Tice H."/>
            <person name="Cheng J.F."/>
            <person name="Han C."/>
            <person name="Chertkov O."/>
            <person name="Bruce D."/>
            <person name="Tapia R."/>
            <person name="Goodwin L."/>
            <person name="Pitluck S."/>
            <person name="Liolios K."/>
            <person name="Ivanova N."/>
            <person name="Mavromatis K."/>
            <person name="Chen A."/>
            <person name="Palaniappan K."/>
            <person name="Land M."/>
            <person name="Hauser L."/>
            <person name="Chang Y.J."/>
            <person name="Jeffries C.D."/>
            <person name="Detter J.C."/>
            <person name="Rohde M."/>
            <person name="Goker M."/>
            <person name="Bristow J."/>
            <person name="Eisen J.A."/>
            <person name="Markowitz V."/>
            <person name="Hugenholtz P."/>
            <person name="Klenk H.P."/>
            <person name="Kyrpides N.C."/>
        </authorList>
    </citation>
    <scope>NUCLEOTIDE SEQUENCE [LARGE SCALE GENOMIC DNA]</scope>
    <source>
        <strain evidence="2">DSM 7299</strain>
    </source>
</reference>
<dbReference type="NCBIfam" id="TIGR00254">
    <property type="entry name" value="GGDEF"/>
    <property type="match status" value="1"/>
</dbReference>
<dbReference type="AlphaFoldDB" id="D5UZQ4"/>
<dbReference type="PANTHER" id="PTHR46663:SF2">
    <property type="entry name" value="GGDEF DOMAIN-CONTAINING PROTEIN"/>
    <property type="match status" value="1"/>
</dbReference>
<proteinExistence type="predicted"/>